<dbReference type="OrthoDB" id="288203at2759"/>
<dbReference type="AlphaFoldDB" id="A0A158PGL2"/>
<feature type="transmembrane region" description="Helical" evidence="5">
    <location>
        <begin position="280"/>
        <end position="303"/>
    </location>
</feature>
<evidence type="ECO:0000259" key="6">
    <source>
        <dbReference type="Pfam" id="PF00916"/>
    </source>
</evidence>
<keyword evidence="3 5" id="KW-1133">Transmembrane helix</keyword>
<dbReference type="InterPro" id="IPR001902">
    <property type="entry name" value="SLC26A/SulP_fam"/>
</dbReference>
<reference evidence="9" key="1">
    <citation type="submission" date="2016-04" db="UniProtKB">
        <authorList>
            <consortium name="WormBaseParasite"/>
        </authorList>
    </citation>
    <scope>IDENTIFICATION</scope>
</reference>
<feature type="transmembrane region" description="Helical" evidence="5">
    <location>
        <begin position="154"/>
        <end position="176"/>
    </location>
</feature>
<accession>A0A158PGL2</accession>
<feature type="transmembrane region" description="Helical" evidence="5">
    <location>
        <begin position="17"/>
        <end position="34"/>
    </location>
</feature>
<keyword evidence="2 5" id="KW-0812">Transmembrane</keyword>
<gene>
    <name evidence="7" type="ORF">ACOC_LOCUS5362</name>
</gene>
<feature type="transmembrane region" description="Helical" evidence="5">
    <location>
        <begin position="240"/>
        <end position="259"/>
    </location>
</feature>
<dbReference type="WBParaSite" id="ACOC_0000536101-mRNA-1">
    <property type="protein sequence ID" value="ACOC_0000536101-mRNA-1"/>
    <property type="gene ID" value="ACOC_0000536101"/>
</dbReference>
<keyword evidence="8" id="KW-1185">Reference proteome</keyword>
<dbReference type="EMBL" id="UYYA01003866">
    <property type="protein sequence ID" value="VDM56947.1"/>
    <property type="molecule type" value="Genomic_DNA"/>
</dbReference>
<evidence type="ECO:0000256" key="2">
    <source>
        <dbReference type="ARBA" id="ARBA00022692"/>
    </source>
</evidence>
<dbReference type="OMA" id="WDLPELW"/>
<evidence type="ECO:0000313" key="7">
    <source>
        <dbReference type="EMBL" id="VDM56947.1"/>
    </source>
</evidence>
<feature type="domain" description="SLC26A/SulP transporter" evidence="6">
    <location>
        <begin position="2"/>
        <end position="380"/>
    </location>
</feature>
<organism evidence="9">
    <name type="scientific">Angiostrongylus costaricensis</name>
    <name type="common">Nematode worm</name>
    <dbReference type="NCBI Taxonomy" id="334426"/>
    <lineage>
        <taxon>Eukaryota</taxon>
        <taxon>Metazoa</taxon>
        <taxon>Ecdysozoa</taxon>
        <taxon>Nematoda</taxon>
        <taxon>Chromadorea</taxon>
        <taxon>Rhabditida</taxon>
        <taxon>Rhabditina</taxon>
        <taxon>Rhabditomorpha</taxon>
        <taxon>Strongyloidea</taxon>
        <taxon>Metastrongylidae</taxon>
        <taxon>Angiostrongylus</taxon>
    </lineage>
</organism>
<dbReference type="PANTHER" id="PTHR11814">
    <property type="entry name" value="SULFATE TRANSPORTER"/>
    <property type="match status" value="1"/>
</dbReference>
<dbReference type="Proteomes" id="UP000267027">
    <property type="component" value="Unassembled WGS sequence"/>
</dbReference>
<reference evidence="7 8" key="2">
    <citation type="submission" date="2018-11" db="EMBL/GenBank/DDBJ databases">
        <authorList>
            <consortium name="Pathogen Informatics"/>
        </authorList>
    </citation>
    <scope>NUCLEOTIDE SEQUENCE [LARGE SCALE GENOMIC DNA]</scope>
    <source>
        <strain evidence="7 8">Costa Rica</strain>
    </source>
</reference>
<evidence type="ECO:0000256" key="1">
    <source>
        <dbReference type="ARBA" id="ARBA00004141"/>
    </source>
</evidence>
<keyword evidence="4 5" id="KW-0472">Membrane</keyword>
<proteinExistence type="predicted"/>
<comment type="subcellular location">
    <subcellularLocation>
        <location evidence="1">Membrane</location>
        <topology evidence="1">Multi-pass membrane protein</topology>
    </subcellularLocation>
</comment>
<feature type="transmembrane region" description="Helical" evidence="5">
    <location>
        <begin position="340"/>
        <end position="360"/>
    </location>
</feature>
<dbReference type="STRING" id="334426.A0A158PGL2"/>
<feature type="transmembrane region" description="Helical" evidence="5">
    <location>
        <begin position="80"/>
        <end position="100"/>
    </location>
</feature>
<evidence type="ECO:0000256" key="4">
    <source>
        <dbReference type="ARBA" id="ARBA00023136"/>
    </source>
</evidence>
<feature type="transmembrane region" description="Helical" evidence="5">
    <location>
        <begin position="375"/>
        <end position="406"/>
    </location>
</feature>
<evidence type="ECO:0000256" key="5">
    <source>
        <dbReference type="SAM" id="Phobius"/>
    </source>
</evidence>
<sequence length="463" mass="50582">MHVPQGMAYSSLADVPPVYGMYSSFFSSTIYMFFGTSRHISIGVFAVASLMVGATLIRLAPDPDDRFGNSTSPIGDVDPLVITSSLAFIVGVIQIVFGALRLGFLTTYLCDPLVSGFTTGSAAHVLVSQLNKVLGVKLPRHEGAGMLIMMIRDLVYSVPLANVTTVLISVFGILFLDLGRTHVNSRVKRFSPVPPPLELILVIIGVIVSVALNLNENYHVSIVNTIPRGFPLPSLPNISLAPHLISDGIAIAVICYMFVMSMGKLFARKHKYRTDATQEFYAVGIMSIASSFFPVFPVGASLSRSSVCEMSGANTQFYTVFSSVLLLTVILFLGPFLEPLPMCILACIVIVSLKGLFLQVTELPRYWRISKYDFAIWLVACLTTVFTDVTKGLVISLAFALFTIVLREQWPQFSAIQVDEAASKHVPEGVSVLKFESPLHFANVTFFMDRINEVISTARIEVA</sequence>
<evidence type="ECO:0000313" key="8">
    <source>
        <dbReference type="Proteomes" id="UP000267027"/>
    </source>
</evidence>
<dbReference type="InterPro" id="IPR011547">
    <property type="entry name" value="SLC26A/SulP_dom"/>
</dbReference>
<dbReference type="Pfam" id="PF00916">
    <property type="entry name" value="Sulfate_transp"/>
    <property type="match status" value="1"/>
</dbReference>
<dbReference type="GO" id="GO:0055085">
    <property type="term" value="P:transmembrane transport"/>
    <property type="evidence" value="ECO:0007669"/>
    <property type="project" value="InterPro"/>
</dbReference>
<evidence type="ECO:0000256" key="3">
    <source>
        <dbReference type="ARBA" id="ARBA00022989"/>
    </source>
</evidence>
<dbReference type="GO" id="GO:0016020">
    <property type="term" value="C:membrane"/>
    <property type="evidence" value="ECO:0007669"/>
    <property type="project" value="UniProtKB-SubCell"/>
</dbReference>
<feature type="transmembrane region" description="Helical" evidence="5">
    <location>
        <begin position="41"/>
        <end position="60"/>
    </location>
</feature>
<evidence type="ECO:0000313" key="9">
    <source>
        <dbReference type="WBParaSite" id="ACOC_0000536101-mRNA-1"/>
    </source>
</evidence>
<protein>
    <submittedName>
        <fullName evidence="9">Sulfate_transp domain-containing protein</fullName>
    </submittedName>
</protein>
<feature type="transmembrane region" description="Helical" evidence="5">
    <location>
        <begin position="315"/>
        <end position="333"/>
    </location>
</feature>
<name>A0A158PGL2_ANGCS</name>